<comment type="caution">
    <text evidence="10">The sequence shown here is derived from an EMBL/GenBank/DDBJ whole genome shotgun (WGS) entry which is preliminary data.</text>
</comment>
<dbReference type="Pfam" id="PF13813">
    <property type="entry name" value="MBOAT_2"/>
    <property type="match status" value="1"/>
</dbReference>
<evidence type="ECO:0000256" key="3">
    <source>
        <dbReference type="ARBA" id="ARBA00007282"/>
    </source>
</evidence>
<evidence type="ECO:0000313" key="11">
    <source>
        <dbReference type="Proteomes" id="UP001165120"/>
    </source>
</evidence>
<gene>
    <name evidence="10" type="ORF">Cboi02_000173000</name>
</gene>
<comment type="similarity">
    <text evidence="3">Belongs to the wax synthase family.</text>
</comment>
<evidence type="ECO:0000256" key="2">
    <source>
        <dbReference type="ARBA" id="ARBA00005179"/>
    </source>
</evidence>
<dbReference type="EMBL" id="BSXN01000440">
    <property type="protein sequence ID" value="GME68561.1"/>
    <property type="molecule type" value="Genomic_DNA"/>
</dbReference>
<comment type="subcellular location">
    <subcellularLocation>
        <location evidence="1">Membrane</location>
        <topology evidence="1">Multi-pass membrane protein</topology>
    </subcellularLocation>
</comment>
<dbReference type="PANTHER" id="PTHR31595">
    <property type="entry name" value="LONG-CHAIN-ALCOHOL O-FATTY-ACYLTRANSFERASE 3-RELATED"/>
    <property type="match status" value="1"/>
</dbReference>
<reference evidence="10" key="1">
    <citation type="submission" date="2023-04" db="EMBL/GenBank/DDBJ databases">
        <title>Candida boidinii NBRC 10035.</title>
        <authorList>
            <person name="Ichikawa N."/>
            <person name="Sato H."/>
            <person name="Tonouchi N."/>
        </authorList>
    </citation>
    <scope>NUCLEOTIDE SEQUENCE</scope>
    <source>
        <strain evidence="10">NBRC 10035</strain>
    </source>
</reference>
<keyword evidence="11" id="KW-1185">Reference proteome</keyword>
<keyword evidence="6 8" id="KW-1133">Transmembrane helix</keyword>
<feature type="domain" description="Wax synthase" evidence="9">
    <location>
        <begin position="168"/>
        <end position="235"/>
    </location>
</feature>
<dbReference type="AlphaFoldDB" id="A0A9W6SYA9"/>
<evidence type="ECO:0000256" key="6">
    <source>
        <dbReference type="ARBA" id="ARBA00022989"/>
    </source>
</evidence>
<feature type="transmembrane region" description="Helical" evidence="8">
    <location>
        <begin position="78"/>
        <end position="102"/>
    </location>
</feature>
<protein>
    <submittedName>
        <fullName evidence="10">Unnamed protein product</fullName>
    </submittedName>
</protein>
<evidence type="ECO:0000256" key="7">
    <source>
        <dbReference type="ARBA" id="ARBA00023136"/>
    </source>
</evidence>
<dbReference type="InterPro" id="IPR044851">
    <property type="entry name" value="Wax_synthase"/>
</dbReference>
<evidence type="ECO:0000313" key="10">
    <source>
        <dbReference type="EMBL" id="GME68561.1"/>
    </source>
</evidence>
<keyword evidence="4" id="KW-0808">Transferase</keyword>
<keyword evidence="7 8" id="KW-0472">Membrane</keyword>
<evidence type="ECO:0000256" key="4">
    <source>
        <dbReference type="ARBA" id="ARBA00022679"/>
    </source>
</evidence>
<name>A0A9W6SYA9_CANBO</name>
<dbReference type="Proteomes" id="UP001165120">
    <property type="component" value="Unassembled WGS sequence"/>
</dbReference>
<feature type="transmembrane region" description="Helical" evidence="8">
    <location>
        <begin position="212"/>
        <end position="233"/>
    </location>
</feature>
<comment type="pathway">
    <text evidence="2">Secondary metabolite biosynthesis.</text>
</comment>
<feature type="transmembrane region" description="Helical" evidence="8">
    <location>
        <begin position="127"/>
        <end position="151"/>
    </location>
</feature>
<dbReference type="InterPro" id="IPR032805">
    <property type="entry name" value="Wax_synthase_dom"/>
</dbReference>
<evidence type="ECO:0000259" key="9">
    <source>
        <dbReference type="Pfam" id="PF13813"/>
    </source>
</evidence>
<keyword evidence="5 8" id="KW-0812">Transmembrane</keyword>
<evidence type="ECO:0000256" key="8">
    <source>
        <dbReference type="SAM" id="Phobius"/>
    </source>
</evidence>
<proteinExistence type="inferred from homology"/>
<organism evidence="10 11">
    <name type="scientific">Candida boidinii</name>
    <name type="common">Yeast</name>
    <dbReference type="NCBI Taxonomy" id="5477"/>
    <lineage>
        <taxon>Eukaryota</taxon>
        <taxon>Fungi</taxon>
        <taxon>Dikarya</taxon>
        <taxon>Ascomycota</taxon>
        <taxon>Saccharomycotina</taxon>
        <taxon>Pichiomycetes</taxon>
        <taxon>Pichiales</taxon>
        <taxon>Pichiaceae</taxon>
        <taxon>Ogataea</taxon>
        <taxon>Ogataea/Candida clade</taxon>
    </lineage>
</organism>
<accession>A0A9W6SYA9</accession>
<feature type="transmembrane region" description="Helical" evidence="8">
    <location>
        <begin position="304"/>
        <end position="320"/>
    </location>
</feature>
<dbReference type="GO" id="GO:0008374">
    <property type="term" value="F:O-acyltransferase activity"/>
    <property type="evidence" value="ECO:0007669"/>
    <property type="project" value="InterPro"/>
</dbReference>
<dbReference type="PANTHER" id="PTHR31595:SF57">
    <property type="entry name" value="OS04G0481900 PROTEIN"/>
    <property type="match status" value="1"/>
</dbReference>
<dbReference type="GO" id="GO:0006629">
    <property type="term" value="P:lipid metabolic process"/>
    <property type="evidence" value="ECO:0007669"/>
    <property type="project" value="InterPro"/>
</dbReference>
<dbReference type="GO" id="GO:0016020">
    <property type="term" value="C:membrane"/>
    <property type="evidence" value="ECO:0007669"/>
    <property type="project" value="UniProtKB-SubCell"/>
</dbReference>
<feature type="transmembrane region" description="Helical" evidence="8">
    <location>
        <begin position="269"/>
        <end position="292"/>
    </location>
</feature>
<evidence type="ECO:0000256" key="1">
    <source>
        <dbReference type="ARBA" id="ARBA00004141"/>
    </source>
</evidence>
<evidence type="ECO:0000256" key="5">
    <source>
        <dbReference type="ARBA" id="ARBA00022692"/>
    </source>
</evidence>
<sequence length="356" mass="41669">MYFITLEIFYVTEYPEFYEYRIGQETLKQVKRYKGFSKEKMQWAVARALFSMRGIGWNTCQKHLKHHGTIKKQGKWEWIFEMILFEIVLKFSFGILTIDLFLNSSYMKGAGWDRNAFDLYSQSFQSIWYQFLFLAMSGFGVYCGISILYYLNAIPLVALGVYQVSDFPPIFGSLFAATTVRDFWSKFWHQLLYKPCAPLAIKLSHLVTKEKFWNRLVSVYLTFIITGIIHAIGTSFLDWNGPLDYNPNIPSWVPPQITILGTTWHIGRYFYSFIFFPYQAVLITIETIVIELWESYGFGIPKSLAKIIGFTWVFLSQYMLGNCYIDEMVKGGIRLEEVITPEPPLFHFIKNLNLPI</sequence>